<feature type="compositionally biased region" description="Basic and acidic residues" evidence="1">
    <location>
        <begin position="311"/>
        <end position="326"/>
    </location>
</feature>
<feature type="compositionally biased region" description="Low complexity" evidence="1">
    <location>
        <begin position="294"/>
        <end position="310"/>
    </location>
</feature>
<keyword evidence="2" id="KW-0472">Membrane</keyword>
<feature type="signal peptide" evidence="3">
    <location>
        <begin position="1"/>
        <end position="26"/>
    </location>
</feature>
<feature type="compositionally biased region" description="Polar residues" evidence="1">
    <location>
        <begin position="161"/>
        <end position="179"/>
    </location>
</feature>
<feature type="compositionally biased region" description="Basic residues" evidence="1">
    <location>
        <begin position="127"/>
        <end position="137"/>
    </location>
</feature>
<name>A0A7E4V0K0_PANRE</name>
<reference evidence="5" key="2">
    <citation type="submission" date="2020-10" db="UniProtKB">
        <authorList>
            <consortium name="WormBaseParasite"/>
        </authorList>
    </citation>
    <scope>IDENTIFICATION</scope>
</reference>
<proteinExistence type="predicted"/>
<feature type="compositionally biased region" description="Basic and acidic residues" evidence="1">
    <location>
        <begin position="276"/>
        <end position="287"/>
    </location>
</feature>
<feature type="compositionally biased region" description="Low complexity" evidence="1">
    <location>
        <begin position="222"/>
        <end position="233"/>
    </location>
</feature>
<keyword evidence="4" id="KW-1185">Reference proteome</keyword>
<keyword evidence="2" id="KW-0812">Transmembrane</keyword>
<evidence type="ECO:0000256" key="2">
    <source>
        <dbReference type="SAM" id="Phobius"/>
    </source>
</evidence>
<feature type="chain" id="PRO_5028940893" evidence="3">
    <location>
        <begin position="27"/>
        <end position="354"/>
    </location>
</feature>
<dbReference type="Proteomes" id="UP000492821">
    <property type="component" value="Unassembled WGS sequence"/>
</dbReference>
<evidence type="ECO:0000313" key="4">
    <source>
        <dbReference type="Proteomes" id="UP000492821"/>
    </source>
</evidence>
<evidence type="ECO:0000313" key="5">
    <source>
        <dbReference type="WBParaSite" id="Pan_g15101.t1"/>
    </source>
</evidence>
<feature type="compositionally biased region" description="Basic and acidic residues" evidence="1">
    <location>
        <begin position="253"/>
        <end position="263"/>
    </location>
</feature>
<dbReference type="AlphaFoldDB" id="A0A7E4V0K0"/>
<accession>A0A7E4V0K0</accession>
<evidence type="ECO:0000256" key="3">
    <source>
        <dbReference type="SAM" id="SignalP"/>
    </source>
</evidence>
<protein>
    <submittedName>
        <fullName evidence="5">Uncharacterized protein</fullName>
    </submittedName>
</protein>
<organism evidence="4 5">
    <name type="scientific">Panagrellus redivivus</name>
    <name type="common">Microworm</name>
    <dbReference type="NCBI Taxonomy" id="6233"/>
    <lineage>
        <taxon>Eukaryota</taxon>
        <taxon>Metazoa</taxon>
        <taxon>Ecdysozoa</taxon>
        <taxon>Nematoda</taxon>
        <taxon>Chromadorea</taxon>
        <taxon>Rhabditida</taxon>
        <taxon>Tylenchina</taxon>
        <taxon>Panagrolaimomorpha</taxon>
        <taxon>Panagrolaimoidea</taxon>
        <taxon>Panagrolaimidae</taxon>
        <taxon>Panagrellus</taxon>
    </lineage>
</organism>
<feature type="compositionally biased region" description="Basic and acidic residues" evidence="1">
    <location>
        <begin position="198"/>
        <end position="219"/>
    </location>
</feature>
<evidence type="ECO:0000256" key="1">
    <source>
        <dbReference type="SAM" id="MobiDB-lite"/>
    </source>
</evidence>
<keyword evidence="2" id="KW-1133">Transmembrane helix</keyword>
<feature type="transmembrane region" description="Helical" evidence="2">
    <location>
        <begin position="95"/>
        <end position="120"/>
    </location>
</feature>
<feature type="region of interest" description="Disordered" evidence="1">
    <location>
        <begin position="127"/>
        <end position="354"/>
    </location>
</feature>
<feature type="compositionally biased region" description="Polar residues" evidence="1">
    <location>
        <begin position="340"/>
        <end position="354"/>
    </location>
</feature>
<sequence>MFVVDDFLTLLIYALLLFPEVRFADSTDDDKNTIEGQSGIDEIFPPIRNRSKRDANDTDFVSSTINIAMIQELVTTPITMTTVEAETQKPKIPPYVYIIVVAIILVIILIAVAMVIFLFLRKRQQQSAMKKQKKRPRQTSSKSAMTTLDSKYDEEVFPSVGKTTTVGPSTSKETTQHPSGETLEATAPQSQISNVYKVKHDPIIDDVGEKKRATSKETAGKSSDGISSDVIGSLNPRPVPPPKQHSNLVSLDKTAKSWEESWKKNGSQKSGSLEPIMDKTQREDDSAKLPTDLTSQVSITGVTTVSTVGASEKEVKTKSTSTEHKSLTTSAETAEKHTENTQMATNSQNVDLAK</sequence>
<dbReference type="WBParaSite" id="Pan_g15101.t1">
    <property type="protein sequence ID" value="Pan_g15101.t1"/>
    <property type="gene ID" value="Pan_g15101"/>
</dbReference>
<feature type="compositionally biased region" description="Polar residues" evidence="1">
    <location>
        <begin position="138"/>
        <end position="149"/>
    </location>
</feature>
<keyword evidence="3" id="KW-0732">Signal</keyword>
<reference evidence="4" key="1">
    <citation type="journal article" date="2013" name="Genetics">
        <title>The draft genome and transcriptome of Panagrellus redivivus are shaped by the harsh demands of a free-living lifestyle.</title>
        <authorList>
            <person name="Srinivasan J."/>
            <person name="Dillman A.R."/>
            <person name="Macchietto M.G."/>
            <person name="Heikkinen L."/>
            <person name="Lakso M."/>
            <person name="Fracchia K.M."/>
            <person name="Antoshechkin I."/>
            <person name="Mortazavi A."/>
            <person name="Wong G."/>
            <person name="Sternberg P.W."/>
        </authorList>
    </citation>
    <scope>NUCLEOTIDE SEQUENCE [LARGE SCALE GENOMIC DNA]</scope>
    <source>
        <strain evidence="4">MT8872</strain>
    </source>
</reference>